<dbReference type="InterPro" id="IPR012340">
    <property type="entry name" value="NA-bd_OB-fold"/>
</dbReference>
<organism evidence="10 11">
    <name type="scientific">Schaalia radingae</name>
    <dbReference type="NCBI Taxonomy" id="131110"/>
    <lineage>
        <taxon>Bacteria</taxon>
        <taxon>Bacillati</taxon>
        <taxon>Actinomycetota</taxon>
        <taxon>Actinomycetes</taxon>
        <taxon>Actinomycetales</taxon>
        <taxon>Actinomycetaceae</taxon>
        <taxon>Schaalia</taxon>
    </lineage>
</organism>
<dbReference type="InterPro" id="IPR003717">
    <property type="entry name" value="RecO"/>
</dbReference>
<dbReference type="PANTHER" id="PTHR33991:SF1">
    <property type="entry name" value="DNA REPAIR PROTEIN RECO"/>
    <property type="match status" value="1"/>
</dbReference>
<evidence type="ECO:0000256" key="5">
    <source>
        <dbReference type="ARBA" id="ARBA00023172"/>
    </source>
</evidence>
<keyword evidence="6 8" id="KW-0234">DNA repair</keyword>
<protein>
    <recommendedName>
        <fullName evidence="3 8">DNA repair protein RecO</fullName>
    </recommendedName>
    <alternativeName>
        <fullName evidence="7 8">Recombination protein O</fullName>
    </alternativeName>
</protein>
<keyword evidence="5 8" id="KW-0233">DNA recombination</keyword>
<keyword evidence="4 8" id="KW-0227">DNA damage</keyword>
<dbReference type="Pfam" id="PF11967">
    <property type="entry name" value="RecO_N"/>
    <property type="match status" value="1"/>
</dbReference>
<dbReference type="SUPFAM" id="SSF57863">
    <property type="entry name" value="ArfGap/RecO-like zinc finger"/>
    <property type="match status" value="1"/>
</dbReference>
<accession>A0ABY0V6F6</accession>
<comment type="similarity">
    <text evidence="2 8">Belongs to the RecO family.</text>
</comment>
<evidence type="ECO:0000256" key="8">
    <source>
        <dbReference type="HAMAP-Rule" id="MF_00201"/>
    </source>
</evidence>
<sequence length="246" mass="27145">MIRSYRDQAIVLRTHKLGEADRIVCLLTKENGQVRTVAKGVRRTTSKFGARLEPFSLIDVQLHRGRTFDIVTQVEMLRPYGTQLASDFDLFAAGTVMVETAERLTADSADGAHAQYSLLLGALHALANLRHDPVLVVDSYLLRALSVAGWAPSCFACASCGKPGPHTSFSISEGGALCDECQSEGGVAVSENTMELMGHLLAGNWDQADRTEAYDRQRVAHLTSAYTQWHLERKLRALQLFERKRA</sequence>
<proteinExistence type="inferred from homology"/>
<dbReference type="NCBIfam" id="TIGR00613">
    <property type="entry name" value="reco"/>
    <property type="match status" value="1"/>
</dbReference>
<evidence type="ECO:0000256" key="3">
    <source>
        <dbReference type="ARBA" id="ARBA00021310"/>
    </source>
</evidence>
<reference evidence="10 11" key="1">
    <citation type="submission" date="2016-10" db="EMBL/GenBank/DDBJ databases">
        <authorList>
            <person name="Varghese N."/>
            <person name="Submissions S."/>
        </authorList>
    </citation>
    <scope>NUCLEOTIDE SEQUENCE [LARGE SCALE GENOMIC DNA]</scope>
    <source>
        <strain evidence="10 11">DSM 9169</strain>
    </source>
</reference>
<dbReference type="InterPro" id="IPR042242">
    <property type="entry name" value="RecO_C"/>
</dbReference>
<evidence type="ECO:0000256" key="1">
    <source>
        <dbReference type="ARBA" id="ARBA00003065"/>
    </source>
</evidence>
<evidence type="ECO:0000259" key="9">
    <source>
        <dbReference type="Pfam" id="PF11967"/>
    </source>
</evidence>
<feature type="domain" description="DNA replication/recombination mediator RecO N-terminal" evidence="9">
    <location>
        <begin position="4"/>
        <end position="80"/>
    </location>
</feature>
<evidence type="ECO:0000256" key="2">
    <source>
        <dbReference type="ARBA" id="ARBA00007452"/>
    </source>
</evidence>
<evidence type="ECO:0000313" key="11">
    <source>
        <dbReference type="Proteomes" id="UP000198976"/>
    </source>
</evidence>
<dbReference type="InterPro" id="IPR022572">
    <property type="entry name" value="DNA_rep/recomb_RecO_N"/>
</dbReference>
<keyword evidence="11" id="KW-1185">Reference proteome</keyword>
<evidence type="ECO:0000256" key="7">
    <source>
        <dbReference type="ARBA" id="ARBA00033409"/>
    </source>
</evidence>
<dbReference type="HAMAP" id="MF_00201">
    <property type="entry name" value="RecO"/>
    <property type="match status" value="1"/>
</dbReference>
<dbReference type="SUPFAM" id="SSF50249">
    <property type="entry name" value="Nucleic acid-binding proteins"/>
    <property type="match status" value="1"/>
</dbReference>
<comment type="function">
    <text evidence="1 8">Involved in DNA repair and RecF pathway recombination.</text>
</comment>
<dbReference type="InterPro" id="IPR037278">
    <property type="entry name" value="ARFGAP/RecO"/>
</dbReference>
<dbReference type="Gene3D" id="2.40.50.140">
    <property type="entry name" value="Nucleic acid-binding proteins"/>
    <property type="match status" value="1"/>
</dbReference>
<evidence type="ECO:0000256" key="6">
    <source>
        <dbReference type="ARBA" id="ARBA00023204"/>
    </source>
</evidence>
<name>A0ABY0V6F6_9ACTO</name>
<dbReference type="Proteomes" id="UP000198976">
    <property type="component" value="Chromosome I"/>
</dbReference>
<evidence type="ECO:0000313" key="10">
    <source>
        <dbReference type="EMBL" id="SDT90263.1"/>
    </source>
</evidence>
<gene>
    <name evidence="8" type="primary">recO</name>
    <name evidence="10" type="ORF">SAMN04489714_0728</name>
</gene>
<dbReference type="PANTHER" id="PTHR33991">
    <property type="entry name" value="DNA REPAIR PROTEIN RECO"/>
    <property type="match status" value="1"/>
</dbReference>
<dbReference type="Pfam" id="PF02565">
    <property type="entry name" value="RecO_C"/>
    <property type="match status" value="1"/>
</dbReference>
<dbReference type="Gene3D" id="1.20.1440.120">
    <property type="entry name" value="Recombination protein O, C-terminal domain"/>
    <property type="match status" value="1"/>
</dbReference>
<dbReference type="CDD" id="cd08368">
    <property type="entry name" value="LIM"/>
    <property type="match status" value="1"/>
</dbReference>
<evidence type="ECO:0000256" key="4">
    <source>
        <dbReference type="ARBA" id="ARBA00022763"/>
    </source>
</evidence>
<dbReference type="EMBL" id="LT629792">
    <property type="protein sequence ID" value="SDT90263.1"/>
    <property type="molecule type" value="Genomic_DNA"/>
</dbReference>